<evidence type="ECO:0000256" key="6">
    <source>
        <dbReference type="SAM" id="Phobius"/>
    </source>
</evidence>
<sequence>MKTTNTPTFGSGMRRRNSSNVSPVINSDQCLPRSESFRLDLIDAATETYLIIGLIFTLISYLGVGRNKTRAISLLVYTSLISPGLLKVAYQFCLSTHIRRSVVYGDQPRNRLDLFLPKDKDGPKPVIIFVTGGAWMIGYKGLGALFALPLAERDIIVASLDYRNYPQGTISDMVEDISQGISFVCKNIAEYGGDPNRIYVMGQSAGAHISSCVLFQQAIKESKGETISWSVSQIKAYFGLSGVYNLPSLVEHFDSRGFHRSILLSIMEGEESLKRFSPEILIEDSSVVNAVSIFPHVILFHGTADYSIPAYASISFVESLKRVGVSAELKLCNGKSHTDLFVQNALRGGKDEVFDYIVDYIHGGDADALAKVDRQEHWSGDGLITVTTFEILDILTLFMFRLVSAASESGFLNLPSYQHFISDKYRPTKSLRLSNPLIGDDQKIYACLEKNLMIFHNTGSISRMIPLNYTCNLGITPVLGASRKIVYLVAGNRVLRVDTTKTQISKNATQVFLGPETGVEGMNEIIGLSISITSFCVLVTIKRTGLFAYSYDGKLRWSTGPIITQSKKYRQGCWKNFTDCFFDSAPVIDSCDANIYVWNNQGELYAVSIRSPHFKWIKNLSSFGKNLTVTAGNNGKVYVTVADRAIVLGLDAGTGTVVWTQNIGPLSTQDPDPVVDIHGWISIGSLDGFLYSISPSGILKKFPEKTVIWMQRIYVNDTVMVVNPVLDCSGYAVYISQRKFEGKISQIIGEYTYVSAGTPLNADFKLLVPTTGSVYWNASYPGSVSYLFYESDLRHFLVDESVLLAFLSISDTGNPFPCFSTHEKHAIRCSMMETKHVTLYTGNEKAIILFLFFETILMIVLVGLVQFCCIFWMKKKVKNQDLAKFLEKRKSLRIQKKVFDRTITELQKKVASNEEIEQLGDLVREREDIERKLSTTYSLGKDTTTQESKSLIPLSDKKSGSLSFKSGRRKESVATISNSSLEDDSDDDDNEVEEGELKSKGSMEKESFSDDEAFNIVQTQVKILDEGDNQRDLPSGGGSMRRRPLSLRSRK</sequence>
<evidence type="ECO:0000256" key="5">
    <source>
        <dbReference type="SAM" id="MobiDB-lite"/>
    </source>
</evidence>
<keyword evidence="6" id="KW-0812">Transmembrane</keyword>
<dbReference type="PANTHER" id="PTHR37253">
    <property type="entry name" value="PROTEIN GAMETE EXPRESSED 3"/>
    <property type="match status" value="1"/>
</dbReference>
<dbReference type="GO" id="GO:0000139">
    <property type="term" value="C:Golgi membrane"/>
    <property type="evidence" value="ECO:0007669"/>
    <property type="project" value="UniProtKB-SubCell"/>
</dbReference>
<dbReference type="GO" id="GO:0010183">
    <property type="term" value="P:pollen tube guidance"/>
    <property type="evidence" value="ECO:0007669"/>
    <property type="project" value="TreeGrafter"/>
</dbReference>
<dbReference type="InterPro" id="IPR049492">
    <property type="entry name" value="BD-FAE-like_dom"/>
</dbReference>
<dbReference type="AlphaFoldDB" id="A0AA35VIY2"/>
<feature type="compositionally biased region" description="Acidic residues" evidence="5">
    <location>
        <begin position="981"/>
        <end position="994"/>
    </location>
</feature>
<dbReference type="InterPro" id="IPR015943">
    <property type="entry name" value="WD40/YVTN_repeat-like_dom_sf"/>
</dbReference>
<feature type="compositionally biased region" description="Basic and acidic residues" evidence="5">
    <location>
        <begin position="995"/>
        <end position="1008"/>
    </location>
</feature>
<dbReference type="EMBL" id="OX465078">
    <property type="protein sequence ID" value="CAI9272585.1"/>
    <property type="molecule type" value="Genomic_DNA"/>
</dbReference>
<dbReference type="InterPro" id="IPR029058">
    <property type="entry name" value="AB_hydrolase_fold"/>
</dbReference>
<keyword evidence="6" id="KW-0472">Membrane</keyword>
<keyword evidence="9" id="KW-1185">Reference proteome</keyword>
<feature type="region of interest" description="Disordered" evidence="5">
    <location>
        <begin position="1"/>
        <end position="25"/>
    </location>
</feature>
<dbReference type="SUPFAM" id="SSF50998">
    <property type="entry name" value="Quinoprotein alcohol dehydrogenase-like"/>
    <property type="match status" value="1"/>
</dbReference>
<dbReference type="Gene3D" id="2.130.10.10">
    <property type="entry name" value="YVTN repeat-like/Quinoprotein amine dehydrogenase"/>
    <property type="match status" value="1"/>
</dbReference>
<protein>
    <recommendedName>
        <fullName evidence="3">protein-S-isoprenylcysteine alpha-carbonyl methylesterase</fullName>
        <ecNumber evidence="3">3.1.1.n2</ecNumber>
    </recommendedName>
</protein>
<proteinExistence type="inferred from homology"/>
<feature type="region of interest" description="Disordered" evidence="5">
    <location>
        <begin position="948"/>
        <end position="1051"/>
    </location>
</feature>
<evidence type="ECO:0000313" key="8">
    <source>
        <dbReference type="EMBL" id="CAI9272585.1"/>
    </source>
</evidence>
<dbReference type="SUPFAM" id="SSF53474">
    <property type="entry name" value="alpha/beta-Hydrolases"/>
    <property type="match status" value="1"/>
</dbReference>
<accession>A0AA35VIY2</accession>
<dbReference type="GO" id="GO:0009793">
    <property type="term" value="P:embryo development ending in seed dormancy"/>
    <property type="evidence" value="ECO:0007669"/>
    <property type="project" value="TreeGrafter"/>
</dbReference>
<dbReference type="Pfam" id="PF20434">
    <property type="entry name" value="BD-FAE"/>
    <property type="match status" value="1"/>
</dbReference>
<feature type="compositionally biased region" description="Basic residues" evidence="5">
    <location>
        <begin position="1040"/>
        <end position="1051"/>
    </location>
</feature>
<comment type="catalytic activity">
    <reaction evidence="4">
        <text>[protein]-C-terminal S-[(2E,6E)-farnesyl]-L-cysteine methyl ester + H2O = [protein]-C-terminal S-[(2E,6E)-farnesyl]-L-cysteine + methanol + H(+)</text>
        <dbReference type="Rhea" id="RHEA:48520"/>
        <dbReference type="Rhea" id="RHEA-COMP:12125"/>
        <dbReference type="Rhea" id="RHEA-COMP:12126"/>
        <dbReference type="ChEBI" id="CHEBI:15377"/>
        <dbReference type="ChEBI" id="CHEBI:15378"/>
        <dbReference type="ChEBI" id="CHEBI:17790"/>
        <dbReference type="ChEBI" id="CHEBI:90510"/>
        <dbReference type="ChEBI" id="CHEBI:90511"/>
        <dbReference type="EC" id="3.1.1.n2"/>
    </reaction>
</comment>
<feature type="transmembrane region" description="Helical" evidence="6">
    <location>
        <begin position="847"/>
        <end position="872"/>
    </location>
</feature>
<evidence type="ECO:0000256" key="2">
    <source>
        <dbReference type="ARBA" id="ARBA00038028"/>
    </source>
</evidence>
<reference evidence="8" key="1">
    <citation type="submission" date="2023-04" db="EMBL/GenBank/DDBJ databases">
        <authorList>
            <person name="Vijverberg K."/>
            <person name="Xiong W."/>
            <person name="Schranz E."/>
        </authorList>
    </citation>
    <scope>NUCLEOTIDE SEQUENCE</scope>
</reference>
<comment type="subcellular location">
    <subcellularLocation>
        <location evidence="1">Golgi apparatus membrane</location>
        <topology evidence="1">Multi-pass membrane protein</topology>
    </subcellularLocation>
</comment>
<organism evidence="8 9">
    <name type="scientific">Lactuca saligna</name>
    <name type="common">Willowleaf lettuce</name>
    <dbReference type="NCBI Taxonomy" id="75948"/>
    <lineage>
        <taxon>Eukaryota</taxon>
        <taxon>Viridiplantae</taxon>
        <taxon>Streptophyta</taxon>
        <taxon>Embryophyta</taxon>
        <taxon>Tracheophyta</taxon>
        <taxon>Spermatophyta</taxon>
        <taxon>Magnoliopsida</taxon>
        <taxon>eudicotyledons</taxon>
        <taxon>Gunneridae</taxon>
        <taxon>Pentapetalae</taxon>
        <taxon>asterids</taxon>
        <taxon>campanulids</taxon>
        <taxon>Asterales</taxon>
        <taxon>Asteraceae</taxon>
        <taxon>Cichorioideae</taxon>
        <taxon>Cichorieae</taxon>
        <taxon>Lactucinae</taxon>
        <taxon>Lactuca</taxon>
    </lineage>
</organism>
<feature type="transmembrane region" description="Helical" evidence="6">
    <location>
        <begin position="48"/>
        <end position="64"/>
    </location>
</feature>
<name>A0AA35VIY2_LACSI</name>
<dbReference type="InterPro" id="IPR011047">
    <property type="entry name" value="Quinoprotein_ADH-like_sf"/>
</dbReference>
<evidence type="ECO:0000256" key="3">
    <source>
        <dbReference type="ARBA" id="ARBA00038928"/>
    </source>
</evidence>
<dbReference type="GO" id="GO:0005886">
    <property type="term" value="C:plasma membrane"/>
    <property type="evidence" value="ECO:0007669"/>
    <property type="project" value="TreeGrafter"/>
</dbReference>
<gene>
    <name evidence="8" type="ORF">LSALG_LOCUS12795</name>
</gene>
<dbReference type="Proteomes" id="UP001177003">
    <property type="component" value="Chromosome 2"/>
</dbReference>
<evidence type="ECO:0000256" key="4">
    <source>
        <dbReference type="ARBA" id="ARBA00049507"/>
    </source>
</evidence>
<evidence type="ECO:0000259" key="7">
    <source>
        <dbReference type="Pfam" id="PF20434"/>
    </source>
</evidence>
<dbReference type="PANTHER" id="PTHR37253:SF1">
    <property type="entry name" value="PROTEIN GAMETE EXPRESSED 3"/>
    <property type="match status" value="1"/>
</dbReference>
<keyword evidence="6" id="KW-1133">Transmembrane helix</keyword>
<evidence type="ECO:0000256" key="1">
    <source>
        <dbReference type="ARBA" id="ARBA00004653"/>
    </source>
</evidence>
<dbReference type="Gene3D" id="3.40.50.1820">
    <property type="entry name" value="alpha/beta hydrolase"/>
    <property type="match status" value="1"/>
</dbReference>
<feature type="domain" description="BD-FAE-like" evidence="7">
    <location>
        <begin position="112"/>
        <end position="320"/>
    </location>
</feature>
<evidence type="ECO:0000313" key="9">
    <source>
        <dbReference type="Proteomes" id="UP001177003"/>
    </source>
</evidence>
<comment type="similarity">
    <text evidence="2">Belongs to the AB hydrolase superfamily. Isoprenylcysteine methylesterase family.</text>
</comment>
<dbReference type="InterPro" id="IPR045301">
    <property type="entry name" value="GEX3-like"/>
</dbReference>
<dbReference type="EC" id="3.1.1.n2" evidence="3"/>